<dbReference type="Pfam" id="PF01938">
    <property type="entry name" value="TRAM"/>
    <property type="match status" value="1"/>
</dbReference>
<accession>A0A2H0LL28</accession>
<keyword evidence="6" id="KW-0472">Membrane</keyword>
<reference evidence="8 9" key="1">
    <citation type="submission" date="2017-09" db="EMBL/GenBank/DDBJ databases">
        <title>Depth-based differentiation of microbial function through sediment-hosted aquifers and enrichment of novel symbionts in the deep terrestrial subsurface.</title>
        <authorList>
            <person name="Probst A.J."/>
            <person name="Ladd B."/>
            <person name="Jarett J.K."/>
            <person name="Geller-Mcgrath D.E."/>
            <person name="Sieber C.M."/>
            <person name="Emerson J.B."/>
            <person name="Anantharaman K."/>
            <person name="Thomas B.C."/>
            <person name="Malmstrom R."/>
            <person name="Stieglmeier M."/>
            <person name="Klingl A."/>
            <person name="Woyke T."/>
            <person name="Ryan C.M."/>
            <person name="Banfield J.F."/>
        </authorList>
    </citation>
    <scope>NUCLEOTIDE SEQUENCE [LARGE SCALE GENOMIC DNA]</scope>
    <source>
        <strain evidence="8">CG11_big_fil_rev_8_21_14_0_20_45_26</strain>
    </source>
</reference>
<dbReference type="SUPFAM" id="SSF88723">
    <property type="entry name" value="PIN domain-like"/>
    <property type="match status" value="1"/>
</dbReference>
<dbReference type="Proteomes" id="UP000230859">
    <property type="component" value="Unassembled WGS sequence"/>
</dbReference>
<organism evidence="8 9">
    <name type="scientific">Candidatus Abzuiibacterium crystallinum</name>
    <dbReference type="NCBI Taxonomy" id="1974748"/>
    <lineage>
        <taxon>Bacteria</taxon>
        <taxon>Pseudomonadati</taxon>
        <taxon>Candidatus Omnitrophota</taxon>
        <taxon>Candidatus Abzuiibacterium</taxon>
    </lineage>
</organism>
<dbReference type="InterPro" id="IPR002792">
    <property type="entry name" value="TRAM_dom"/>
</dbReference>
<dbReference type="Gene3D" id="3.40.50.1010">
    <property type="entry name" value="5'-nuclease"/>
    <property type="match status" value="1"/>
</dbReference>
<dbReference type="InterPro" id="IPR002716">
    <property type="entry name" value="PIN_dom"/>
</dbReference>
<dbReference type="InterPro" id="IPR052041">
    <property type="entry name" value="Nucleic_acid_metab_PIN/TRAM"/>
</dbReference>
<evidence type="ECO:0000256" key="3">
    <source>
        <dbReference type="ARBA" id="ARBA00022722"/>
    </source>
</evidence>
<evidence type="ECO:0000256" key="1">
    <source>
        <dbReference type="ARBA" id="ARBA00001946"/>
    </source>
</evidence>
<feature type="transmembrane region" description="Helical" evidence="6">
    <location>
        <begin position="95"/>
        <end position="112"/>
    </location>
</feature>
<keyword evidence="6" id="KW-0812">Transmembrane</keyword>
<keyword evidence="5" id="KW-0460">Magnesium</keyword>
<dbReference type="GO" id="GO:0004518">
    <property type="term" value="F:nuclease activity"/>
    <property type="evidence" value="ECO:0007669"/>
    <property type="project" value="UniProtKB-KW"/>
</dbReference>
<dbReference type="Pfam" id="PF01850">
    <property type="entry name" value="PIN"/>
    <property type="match status" value="1"/>
</dbReference>
<dbReference type="PANTHER" id="PTHR11603:SF147">
    <property type="entry name" value="MEMBRANE PROTEIN"/>
    <property type="match status" value="1"/>
</dbReference>
<evidence type="ECO:0000256" key="6">
    <source>
        <dbReference type="SAM" id="Phobius"/>
    </source>
</evidence>
<comment type="caution">
    <text evidence="8">The sequence shown here is derived from an EMBL/GenBank/DDBJ whole genome shotgun (WGS) entry which is preliminary data.</text>
</comment>
<keyword evidence="4" id="KW-0378">Hydrolase</keyword>
<feature type="domain" description="TRAM" evidence="7">
    <location>
        <begin position="264"/>
        <end position="325"/>
    </location>
</feature>
<proteinExistence type="predicted"/>
<dbReference type="AlphaFoldDB" id="A0A2H0LL28"/>
<feature type="transmembrane region" description="Helical" evidence="6">
    <location>
        <begin position="60"/>
        <end position="83"/>
    </location>
</feature>
<evidence type="ECO:0000259" key="7">
    <source>
        <dbReference type="PROSITE" id="PS50926"/>
    </source>
</evidence>
<evidence type="ECO:0000256" key="2">
    <source>
        <dbReference type="ARBA" id="ARBA00022679"/>
    </source>
</evidence>
<evidence type="ECO:0000256" key="4">
    <source>
        <dbReference type="ARBA" id="ARBA00022801"/>
    </source>
</evidence>
<protein>
    <submittedName>
        <fullName evidence="8">PIN domain nuclease</fullName>
    </submittedName>
</protein>
<dbReference type="EMBL" id="PCVY01000075">
    <property type="protein sequence ID" value="PIQ85120.1"/>
    <property type="molecule type" value="Genomic_DNA"/>
</dbReference>
<dbReference type="GO" id="GO:0016787">
    <property type="term" value="F:hydrolase activity"/>
    <property type="evidence" value="ECO:0007669"/>
    <property type="project" value="UniProtKB-KW"/>
</dbReference>
<feature type="transmembrane region" description="Helical" evidence="6">
    <location>
        <begin position="33"/>
        <end position="53"/>
    </location>
</feature>
<evidence type="ECO:0000256" key="5">
    <source>
        <dbReference type="ARBA" id="ARBA00022842"/>
    </source>
</evidence>
<evidence type="ECO:0000313" key="9">
    <source>
        <dbReference type="Proteomes" id="UP000230859"/>
    </source>
</evidence>
<keyword evidence="3" id="KW-0540">Nuclease</keyword>
<gene>
    <name evidence="8" type="ORF">COV74_10030</name>
</gene>
<evidence type="ECO:0000313" key="8">
    <source>
        <dbReference type="EMBL" id="PIQ85120.1"/>
    </source>
</evidence>
<keyword evidence="6" id="KW-1133">Transmembrane helix</keyword>
<dbReference type="PANTHER" id="PTHR11603">
    <property type="entry name" value="AAA FAMILY ATPASE"/>
    <property type="match status" value="1"/>
</dbReference>
<dbReference type="SMART" id="SM00670">
    <property type="entry name" value="PINc"/>
    <property type="match status" value="1"/>
</dbReference>
<name>A0A2H0LL28_9BACT</name>
<dbReference type="CDD" id="cd09877">
    <property type="entry name" value="PIN_YacL-like"/>
    <property type="match status" value="1"/>
</dbReference>
<keyword evidence="2" id="KW-0808">Transferase</keyword>
<comment type="cofactor">
    <cofactor evidence="1">
        <name>Mg(2+)</name>
        <dbReference type="ChEBI" id="CHEBI:18420"/>
    </cofactor>
</comment>
<dbReference type="InterPro" id="IPR029060">
    <property type="entry name" value="PIN-like_dom_sf"/>
</dbReference>
<dbReference type="PROSITE" id="PS50926">
    <property type="entry name" value="TRAM"/>
    <property type="match status" value="1"/>
</dbReference>
<dbReference type="GO" id="GO:0016740">
    <property type="term" value="F:transferase activity"/>
    <property type="evidence" value="ECO:0007669"/>
    <property type="project" value="UniProtKB-KW"/>
</dbReference>
<sequence length="337" mass="37362">MIIALRFFILLISGGLGFYWGDQMPWHMTYSPWMGIALGLAAGVLIILIDLFFKSVSVKNILSLLLGVALGLLIHRLLIQLLIYARVDQAFLDQFALLSAVIFAYLGGITILRGQDEFSLILPFIKLESKGSHEEIILLDTSVIIDGRIADICETGFLGGKLFLPRFVLKELQLIADSSDPLKRNRGRRGLDILNRMKGNPSIQIRINETDAPDIPTVDAKLVRVAQMLNAKVFTNDYNLNKVAELQGVRVLNINELANALKPIVMPGETMQVKVLKEGKEQEQGVAYLDDGTMVVVDGGRKWINHNITVVITSVLQTQAGRMIFAKPQDGNGNKRN</sequence>